<evidence type="ECO:0000313" key="1">
    <source>
        <dbReference type="EMBL" id="AOE44346.1"/>
    </source>
</evidence>
<sequence length="169" mass="18315">MAFDPAEHTQRVLAQYREIQGLRDVESPVESVTRDQVIRAIEALGIDPKRTTSIDIRPREIVVTRFAMDENDALVPNPYADVCTQGEPSTLIRETYAIPVHSPDGSRMSTLAQLSSAQRHAIEGQLTAAGYSLDDVHAVTIAGPPGAESIFALAGRGLDQYQAYVGPDA</sequence>
<organism evidence="1 2">
    <name type="scientific">Gordonia phage Eyre</name>
    <dbReference type="NCBI Taxonomy" id="1887646"/>
    <lineage>
        <taxon>Viruses</taxon>
        <taxon>Duplodnaviria</taxon>
        <taxon>Heunggongvirae</taxon>
        <taxon>Uroviricota</taxon>
        <taxon>Caudoviricetes</taxon>
        <taxon>Eyrevirus</taxon>
        <taxon>Eyrevirus eyre</taxon>
    </lineage>
</organism>
<evidence type="ECO:0000313" key="2">
    <source>
        <dbReference type="Proteomes" id="UP000201149"/>
    </source>
</evidence>
<name>A0A1B3B053_9CAUD</name>
<gene>
    <name evidence="1" type="primary">67</name>
    <name evidence="1" type="ORF">SEA_EYRE_67</name>
</gene>
<keyword evidence="2" id="KW-1185">Reference proteome</keyword>
<proteinExistence type="predicted"/>
<protein>
    <submittedName>
        <fullName evidence="1">Uncharacterized protein</fullName>
    </submittedName>
</protein>
<dbReference type="RefSeq" id="YP_009292458.1">
    <property type="nucleotide sequence ID" value="NC_031122.1"/>
</dbReference>
<dbReference type="EMBL" id="KX557277">
    <property type="protein sequence ID" value="AOE44346.1"/>
    <property type="molecule type" value="Genomic_DNA"/>
</dbReference>
<dbReference type="GeneID" id="29068980"/>
<accession>A0A1B3B053</accession>
<dbReference type="Proteomes" id="UP000201149">
    <property type="component" value="Segment"/>
</dbReference>
<reference evidence="2" key="1">
    <citation type="submission" date="2016-07" db="EMBL/GenBank/DDBJ databases">
        <authorList>
            <person name="Florea S."/>
            <person name="Webb J.S."/>
            <person name="Jaromczyk J."/>
            <person name="Schardl C.L."/>
        </authorList>
    </citation>
    <scope>NUCLEOTIDE SEQUENCE [LARGE SCALE GENOMIC DNA]</scope>
</reference>
<dbReference type="KEGG" id="vg:29068980"/>